<feature type="domain" description="Response regulatory" evidence="6">
    <location>
        <begin position="3"/>
        <end position="118"/>
    </location>
</feature>
<dbReference type="InterPro" id="IPR011006">
    <property type="entry name" value="CheY-like_superfamily"/>
</dbReference>
<comment type="caution">
    <text evidence="7">The sequence shown here is derived from an EMBL/GenBank/DDBJ whole genome shotgun (WGS) entry which is preliminary data.</text>
</comment>
<evidence type="ECO:0000256" key="1">
    <source>
        <dbReference type="ARBA" id="ARBA00018672"/>
    </source>
</evidence>
<dbReference type="PROSITE" id="PS50110">
    <property type="entry name" value="RESPONSE_REGULATORY"/>
    <property type="match status" value="1"/>
</dbReference>
<evidence type="ECO:0000256" key="4">
    <source>
        <dbReference type="ARBA" id="ARBA00024867"/>
    </source>
</evidence>
<proteinExistence type="predicted"/>
<evidence type="ECO:0000256" key="2">
    <source>
        <dbReference type="ARBA" id="ARBA00022553"/>
    </source>
</evidence>
<organism evidence="7 8">
    <name type="scientific">Clostridium magnum DSM 2767</name>
    <dbReference type="NCBI Taxonomy" id="1121326"/>
    <lineage>
        <taxon>Bacteria</taxon>
        <taxon>Bacillati</taxon>
        <taxon>Bacillota</taxon>
        <taxon>Clostridia</taxon>
        <taxon>Eubacteriales</taxon>
        <taxon>Clostridiaceae</taxon>
        <taxon>Clostridium</taxon>
    </lineage>
</organism>
<comment type="function">
    <text evidence="4">May play the central regulatory role in sporulation. It may be an element of the effector pathway responsible for the activation of sporulation genes in response to nutritional stress. Spo0A may act in concert with spo0H (a sigma factor) to control the expression of some genes that are critical to the sporulation process.</text>
</comment>
<evidence type="ECO:0000256" key="3">
    <source>
        <dbReference type="ARBA" id="ARBA00023012"/>
    </source>
</evidence>
<evidence type="ECO:0000313" key="8">
    <source>
        <dbReference type="Proteomes" id="UP000076603"/>
    </source>
</evidence>
<keyword evidence="8" id="KW-1185">Reference proteome</keyword>
<dbReference type="PATRIC" id="fig|1121326.3.peg.2862"/>
<dbReference type="GO" id="GO:0000160">
    <property type="term" value="P:phosphorelay signal transduction system"/>
    <property type="evidence" value="ECO:0007669"/>
    <property type="project" value="UniProtKB-KW"/>
</dbReference>
<dbReference type="PANTHER" id="PTHR44591:SF14">
    <property type="entry name" value="PROTEIN PILG"/>
    <property type="match status" value="1"/>
</dbReference>
<protein>
    <recommendedName>
        <fullName evidence="1">Stage 0 sporulation protein A homolog</fullName>
    </recommendedName>
</protein>
<dbReference type="STRING" id="1121326.CLMAG_28460"/>
<gene>
    <name evidence="7" type="primary">cheY_6</name>
    <name evidence="7" type="ORF">CLMAG_28460</name>
</gene>
<feature type="modified residue" description="4-aspartylphosphate" evidence="5">
    <location>
        <position position="53"/>
    </location>
</feature>
<sequence>MARILIVDDSTVMRKNLYSIFSKNGHEVVGEALDGKQAILLYSNLKPDLVTMDITMPKMSGVDAVSEIIKKDSNAKIIIISALNQKQMVFEALKNGAKHYIIKPIEPNTLIGVVNEVLRNDTETVEENNEEIIETEPGFKIDNKEGKFVVGFNEHLGIKDLPNLDTAIKGLLFIKPLNIVFDFGILLEVPEEVIQSIIKLGKNIQRSEGNVEYKLKSERLNNIIHQEA</sequence>
<dbReference type="SUPFAM" id="SSF52172">
    <property type="entry name" value="CheY-like"/>
    <property type="match status" value="1"/>
</dbReference>
<dbReference type="Proteomes" id="UP000076603">
    <property type="component" value="Unassembled WGS sequence"/>
</dbReference>
<reference evidence="7 8" key="1">
    <citation type="submission" date="2016-04" db="EMBL/GenBank/DDBJ databases">
        <title>Genome sequence of Clostridium magnum DSM 2767.</title>
        <authorList>
            <person name="Poehlein A."/>
            <person name="Uhlig R."/>
            <person name="Fischer R."/>
            <person name="Bahl H."/>
            <person name="Daniel R."/>
        </authorList>
    </citation>
    <scope>NUCLEOTIDE SEQUENCE [LARGE SCALE GENOMIC DNA]</scope>
    <source>
        <strain evidence="7 8">DSM 2767</strain>
    </source>
</reference>
<dbReference type="InterPro" id="IPR001789">
    <property type="entry name" value="Sig_transdc_resp-reg_receiver"/>
</dbReference>
<evidence type="ECO:0000259" key="6">
    <source>
        <dbReference type="PROSITE" id="PS50110"/>
    </source>
</evidence>
<dbReference type="Pfam" id="PF00072">
    <property type="entry name" value="Response_reg"/>
    <property type="match status" value="1"/>
</dbReference>
<dbReference type="SMART" id="SM00448">
    <property type="entry name" value="REC"/>
    <property type="match status" value="1"/>
</dbReference>
<dbReference type="RefSeq" id="WP_066623185.1">
    <property type="nucleotide sequence ID" value="NZ_FQXL01000016.1"/>
</dbReference>
<dbReference type="OrthoDB" id="1677999at2"/>
<dbReference type="Gene3D" id="3.40.50.2300">
    <property type="match status" value="1"/>
</dbReference>
<dbReference type="PANTHER" id="PTHR44591">
    <property type="entry name" value="STRESS RESPONSE REGULATOR PROTEIN 1"/>
    <property type="match status" value="1"/>
</dbReference>
<evidence type="ECO:0000313" key="7">
    <source>
        <dbReference type="EMBL" id="KZL91088.1"/>
    </source>
</evidence>
<accession>A0A161WVU6</accession>
<evidence type="ECO:0000256" key="5">
    <source>
        <dbReference type="PROSITE-ProRule" id="PRU00169"/>
    </source>
</evidence>
<name>A0A161WVU6_9CLOT</name>
<keyword evidence="3" id="KW-0902">Two-component regulatory system</keyword>
<dbReference type="InterPro" id="IPR050595">
    <property type="entry name" value="Bact_response_regulator"/>
</dbReference>
<dbReference type="AlphaFoldDB" id="A0A161WVU6"/>
<dbReference type="EMBL" id="LWAE01000003">
    <property type="protein sequence ID" value="KZL91088.1"/>
    <property type="molecule type" value="Genomic_DNA"/>
</dbReference>
<keyword evidence="2 5" id="KW-0597">Phosphoprotein</keyword>